<dbReference type="EMBL" id="AP014958">
    <property type="protein sequence ID" value="BAS78989.1"/>
    <property type="molecule type" value="Genomic_DNA"/>
</dbReference>
<reference evidence="2 3" key="3">
    <citation type="journal article" date="2013" name="Rice">
        <title>Improvement of the Oryza sativa Nipponbare reference genome using next generation sequence and optical map data.</title>
        <authorList>
            <person name="Kawahara Y."/>
            <person name="de la Bastide M."/>
            <person name="Hamilton J.P."/>
            <person name="Kanamori H."/>
            <person name="McCombie W.R."/>
            <person name="Ouyang S."/>
            <person name="Schwartz D.C."/>
            <person name="Tanaka T."/>
            <person name="Wu J."/>
            <person name="Zhou S."/>
            <person name="Childs K.L."/>
            <person name="Davidson R.M."/>
            <person name="Lin H."/>
            <person name="Quesada-Ocampo L."/>
            <person name="Vaillancourt B."/>
            <person name="Sakai H."/>
            <person name="Lee S.S."/>
            <person name="Kim J."/>
            <person name="Numa H."/>
            <person name="Itoh T."/>
            <person name="Buell C.R."/>
            <person name="Matsumoto T."/>
        </authorList>
    </citation>
    <scope>NUCLEOTIDE SEQUENCE [LARGE SCALE GENOMIC DNA]</scope>
    <source>
        <strain evidence="3">cv. Nipponbare</strain>
    </source>
</reference>
<keyword evidence="1" id="KW-1133">Transmembrane helix</keyword>
<sequence length="162" mass="18091">NYPQNGPLPPDAPSWCQAPFDPEGLLSSVMAIVTCLIGLQFGHIIIHFEKHKGRIINWLIPSFSMLALAFSMDFIGIRMNKPLYTISYALATSGAAGLLFAGIYTLVDVYGFRKLTIPMEWMGKHALMIYVLVACNILPIFIHGFYWREPKNNLLKFIGVGA</sequence>
<name>A0A0P0VJU0_ORYSJ</name>
<gene>
    <name evidence="2" type="ordered locus">Os02g0526000</name>
    <name evidence="2" type="ORF">OSNPB_020526000</name>
</gene>
<feature type="transmembrane region" description="Helical" evidence="1">
    <location>
        <begin position="127"/>
        <end position="147"/>
    </location>
</feature>
<dbReference type="AlphaFoldDB" id="A0A0P0VJU0"/>
<evidence type="ECO:0000256" key="1">
    <source>
        <dbReference type="SAM" id="Phobius"/>
    </source>
</evidence>
<protein>
    <submittedName>
        <fullName evidence="2">Os02g0526000 protein</fullName>
    </submittedName>
</protein>
<accession>A0A0P0VJU0</accession>
<dbReference type="Proteomes" id="UP000059680">
    <property type="component" value="Chromosome 2"/>
</dbReference>
<keyword evidence="3" id="KW-1185">Reference proteome</keyword>
<feature type="transmembrane region" description="Helical" evidence="1">
    <location>
        <begin position="58"/>
        <end position="77"/>
    </location>
</feature>
<dbReference type="PANTHER" id="PTHR31061:SF6">
    <property type="entry name" value="OS02G0526000 PROTEIN"/>
    <property type="match status" value="1"/>
</dbReference>
<reference evidence="3" key="1">
    <citation type="journal article" date="2005" name="Nature">
        <title>The map-based sequence of the rice genome.</title>
        <authorList>
            <consortium name="International rice genome sequencing project (IRGSP)"/>
            <person name="Matsumoto T."/>
            <person name="Wu J."/>
            <person name="Kanamori H."/>
            <person name="Katayose Y."/>
            <person name="Fujisawa M."/>
            <person name="Namiki N."/>
            <person name="Mizuno H."/>
            <person name="Yamamoto K."/>
            <person name="Antonio B.A."/>
            <person name="Baba T."/>
            <person name="Sakata K."/>
            <person name="Nagamura Y."/>
            <person name="Aoki H."/>
            <person name="Arikawa K."/>
            <person name="Arita K."/>
            <person name="Bito T."/>
            <person name="Chiden Y."/>
            <person name="Fujitsuka N."/>
            <person name="Fukunaka R."/>
            <person name="Hamada M."/>
            <person name="Harada C."/>
            <person name="Hayashi A."/>
            <person name="Hijishita S."/>
            <person name="Honda M."/>
            <person name="Hosokawa S."/>
            <person name="Ichikawa Y."/>
            <person name="Idonuma A."/>
            <person name="Iijima M."/>
            <person name="Ikeda M."/>
            <person name="Ikeno M."/>
            <person name="Ito K."/>
            <person name="Ito S."/>
            <person name="Ito T."/>
            <person name="Ito Y."/>
            <person name="Ito Y."/>
            <person name="Iwabuchi A."/>
            <person name="Kamiya K."/>
            <person name="Karasawa W."/>
            <person name="Kurita K."/>
            <person name="Katagiri S."/>
            <person name="Kikuta A."/>
            <person name="Kobayashi H."/>
            <person name="Kobayashi N."/>
            <person name="Machita K."/>
            <person name="Maehara T."/>
            <person name="Masukawa M."/>
            <person name="Mizubayashi T."/>
            <person name="Mukai Y."/>
            <person name="Nagasaki H."/>
            <person name="Nagata Y."/>
            <person name="Naito S."/>
            <person name="Nakashima M."/>
            <person name="Nakama Y."/>
            <person name="Nakamichi Y."/>
            <person name="Nakamura M."/>
            <person name="Meguro A."/>
            <person name="Negishi M."/>
            <person name="Ohta I."/>
            <person name="Ohta T."/>
            <person name="Okamoto M."/>
            <person name="Ono N."/>
            <person name="Saji S."/>
            <person name="Sakaguchi M."/>
            <person name="Sakai K."/>
            <person name="Shibata M."/>
            <person name="Shimokawa T."/>
            <person name="Song J."/>
            <person name="Takazaki Y."/>
            <person name="Terasawa K."/>
            <person name="Tsugane M."/>
            <person name="Tsuji K."/>
            <person name="Ueda S."/>
            <person name="Waki K."/>
            <person name="Yamagata H."/>
            <person name="Yamamoto M."/>
            <person name="Yamamoto S."/>
            <person name="Yamane H."/>
            <person name="Yoshiki S."/>
            <person name="Yoshihara R."/>
            <person name="Yukawa K."/>
            <person name="Zhong H."/>
            <person name="Yano M."/>
            <person name="Yuan Q."/>
            <person name="Ouyang S."/>
            <person name="Liu J."/>
            <person name="Jones K.M."/>
            <person name="Gansberger K."/>
            <person name="Moffat K."/>
            <person name="Hill J."/>
            <person name="Bera J."/>
            <person name="Fadrosh D."/>
            <person name="Jin S."/>
            <person name="Johri S."/>
            <person name="Kim M."/>
            <person name="Overton L."/>
            <person name="Reardon M."/>
            <person name="Tsitrin T."/>
            <person name="Vuong H."/>
            <person name="Weaver B."/>
            <person name="Ciecko A."/>
            <person name="Tallon L."/>
            <person name="Jackson J."/>
            <person name="Pai G."/>
            <person name="Aken S.V."/>
            <person name="Utterback T."/>
            <person name="Reidmuller S."/>
            <person name="Feldblyum T."/>
            <person name="Hsiao J."/>
            <person name="Zismann V."/>
            <person name="Iobst S."/>
            <person name="de Vazeille A.R."/>
            <person name="Buell C.R."/>
            <person name="Ying K."/>
            <person name="Li Y."/>
            <person name="Lu T."/>
            <person name="Huang Y."/>
            <person name="Zhao Q."/>
            <person name="Feng Q."/>
            <person name="Zhang L."/>
            <person name="Zhu J."/>
            <person name="Weng Q."/>
            <person name="Mu J."/>
            <person name="Lu Y."/>
            <person name="Fan D."/>
            <person name="Liu Y."/>
            <person name="Guan J."/>
            <person name="Zhang Y."/>
            <person name="Yu S."/>
            <person name="Liu X."/>
            <person name="Zhang Y."/>
            <person name="Hong G."/>
            <person name="Han B."/>
            <person name="Choisne N."/>
            <person name="Demange N."/>
            <person name="Orjeda G."/>
            <person name="Samain S."/>
            <person name="Cattolico L."/>
            <person name="Pelletier E."/>
            <person name="Couloux A."/>
            <person name="Segurens B."/>
            <person name="Wincker P."/>
            <person name="D'Hont A."/>
            <person name="Scarpelli C."/>
            <person name="Weissenbach J."/>
            <person name="Salanoubat M."/>
            <person name="Quetier F."/>
            <person name="Yu Y."/>
            <person name="Kim H.R."/>
            <person name="Rambo T."/>
            <person name="Currie J."/>
            <person name="Collura K."/>
            <person name="Luo M."/>
            <person name="Yang T."/>
            <person name="Ammiraju J.S.S."/>
            <person name="Engler F."/>
            <person name="Soderlund C."/>
            <person name="Wing R.A."/>
            <person name="Palmer L.E."/>
            <person name="de la Bastide M."/>
            <person name="Spiegel L."/>
            <person name="Nascimento L."/>
            <person name="Zutavern T."/>
            <person name="O'Shaughnessy A."/>
            <person name="Dike S."/>
            <person name="Dedhia N."/>
            <person name="Preston R."/>
            <person name="Balija V."/>
            <person name="McCombie W.R."/>
            <person name="Chow T."/>
            <person name="Chen H."/>
            <person name="Chung M."/>
            <person name="Chen C."/>
            <person name="Shaw J."/>
            <person name="Wu H."/>
            <person name="Hsiao K."/>
            <person name="Chao Y."/>
            <person name="Chu M."/>
            <person name="Cheng C."/>
            <person name="Hour A."/>
            <person name="Lee P."/>
            <person name="Lin S."/>
            <person name="Lin Y."/>
            <person name="Liou J."/>
            <person name="Liu S."/>
            <person name="Hsing Y."/>
            <person name="Raghuvanshi S."/>
            <person name="Mohanty A."/>
            <person name="Bharti A.K."/>
            <person name="Gaur A."/>
            <person name="Gupta V."/>
            <person name="Kumar D."/>
            <person name="Ravi V."/>
            <person name="Vij S."/>
            <person name="Kapur A."/>
            <person name="Khurana P."/>
            <person name="Khurana P."/>
            <person name="Khurana J.P."/>
            <person name="Tyagi A.K."/>
            <person name="Gaikwad K."/>
            <person name="Singh A."/>
            <person name="Dalal V."/>
            <person name="Srivastava S."/>
            <person name="Dixit A."/>
            <person name="Pal A.K."/>
            <person name="Ghazi I.A."/>
            <person name="Yadav M."/>
            <person name="Pandit A."/>
            <person name="Bhargava A."/>
            <person name="Sureshbabu K."/>
            <person name="Batra K."/>
            <person name="Sharma T.R."/>
            <person name="Mohapatra T."/>
            <person name="Singh N.K."/>
            <person name="Messing J."/>
            <person name="Nelson A.B."/>
            <person name="Fuks G."/>
            <person name="Kavchok S."/>
            <person name="Keizer G."/>
            <person name="Linton E."/>
            <person name="Llaca V."/>
            <person name="Song R."/>
            <person name="Tanyolac B."/>
            <person name="Young S."/>
            <person name="Ho-Il K."/>
            <person name="Hahn J.H."/>
            <person name="Sangsakoo G."/>
            <person name="Vanavichit A."/>
            <person name="de Mattos Luiz.A.T."/>
            <person name="Zimmer P.D."/>
            <person name="Malone G."/>
            <person name="Dellagostin O."/>
            <person name="de Oliveira A.C."/>
            <person name="Bevan M."/>
            <person name="Bancroft I."/>
            <person name="Minx P."/>
            <person name="Cordum H."/>
            <person name="Wilson R."/>
            <person name="Cheng Z."/>
            <person name="Jin W."/>
            <person name="Jiang J."/>
            <person name="Leong S.A."/>
            <person name="Iwama H."/>
            <person name="Gojobori T."/>
            <person name="Itoh T."/>
            <person name="Niimura Y."/>
            <person name="Fujii Y."/>
            <person name="Habara T."/>
            <person name="Sakai H."/>
            <person name="Sato Y."/>
            <person name="Wilson G."/>
            <person name="Kumar K."/>
            <person name="McCouch S."/>
            <person name="Juretic N."/>
            <person name="Hoen D."/>
            <person name="Wright S."/>
            <person name="Bruskiewich R."/>
            <person name="Bureau T."/>
            <person name="Miyao A."/>
            <person name="Hirochika H."/>
            <person name="Nishikawa T."/>
            <person name="Kadowaki K."/>
            <person name="Sugiura M."/>
            <person name="Burr B."/>
            <person name="Sasaki T."/>
        </authorList>
    </citation>
    <scope>NUCLEOTIDE SEQUENCE [LARGE SCALE GENOMIC DNA]</scope>
    <source>
        <strain evidence="3">cv. Nipponbare</strain>
    </source>
</reference>
<feature type="transmembrane region" description="Helical" evidence="1">
    <location>
        <begin position="25"/>
        <end position="46"/>
    </location>
</feature>
<proteinExistence type="predicted"/>
<dbReference type="PANTHER" id="PTHR31061">
    <property type="entry name" value="LD22376P"/>
    <property type="match status" value="1"/>
</dbReference>
<dbReference type="ExpressionAtlas" id="A0A0P0VJU0">
    <property type="expression patterns" value="baseline and differential"/>
</dbReference>
<evidence type="ECO:0000313" key="3">
    <source>
        <dbReference type="Proteomes" id="UP000059680"/>
    </source>
</evidence>
<reference evidence="2 3" key="2">
    <citation type="journal article" date="2013" name="Plant Cell Physiol.">
        <title>Rice Annotation Project Database (RAP-DB): an integrative and interactive database for rice genomics.</title>
        <authorList>
            <person name="Sakai H."/>
            <person name="Lee S.S."/>
            <person name="Tanaka T."/>
            <person name="Numa H."/>
            <person name="Kim J."/>
            <person name="Kawahara Y."/>
            <person name="Wakimoto H."/>
            <person name="Yang C.C."/>
            <person name="Iwamoto M."/>
            <person name="Abe T."/>
            <person name="Yamada Y."/>
            <person name="Muto A."/>
            <person name="Inokuchi H."/>
            <person name="Ikemura T."/>
            <person name="Matsumoto T."/>
            <person name="Sasaki T."/>
            <person name="Itoh T."/>
        </authorList>
    </citation>
    <scope>NUCLEOTIDE SEQUENCE [LARGE SCALE GENOMIC DNA]</scope>
    <source>
        <strain evidence="3">cv. Nipponbare</strain>
    </source>
</reference>
<dbReference type="Gramene" id="Os02t0526000-03">
    <property type="protein sequence ID" value="Os02t0526000-03"/>
    <property type="gene ID" value="Os02g0526000"/>
</dbReference>
<feature type="non-terminal residue" evidence="2">
    <location>
        <position position="162"/>
    </location>
</feature>
<feature type="transmembrane region" description="Helical" evidence="1">
    <location>
        <begin position="83"/>
        <end position="107"/>
    </location>
</feature>
<keyword evidence="1" id="KW-0472">Membrane</keyword>
<evidence type="ECO:0000313" key="2">
    <source>
        <dbReference type="EMBL" id="BAS78989.1"/>
    </source>
</evidence>
<organism evidence="2 3">
    <name type="scientific">Oryza sativa subsp. japonica</name>
    <name type="common">Rice</name>
    <dbReference type="NCBI Taxonomy" id="39947"/>
    <lineage>
        <taxon>Eukaryota</taxon>
        <taxon>Viridiplantae</taxon>
        <taxon>Streptophyta</taxon>
        <taxon>Embryophyta</taxon>
        <taxon>Tracheophyta</taxon>
        <taxon>Spermatophyta</taxon>
        <taxon>Magnoliopsida</taxon>
        <taxon>Liliopsida</taxon>
        <taxon>Poales</taxon>
        <taxon>Poaceae</taxon>
        <taxon>BOP clade</taxon>
        <taxon>Oryzoideae</taxon>
        <taxon>Oryzeae</taxon>
        <taxon>Oryzinae</taxon>
        <taxon>Oryza</taxon>
        <taxon>Oryza sativa</taxon>
    </lineage>
</organism>
<keyword evidence="1" id="KW-0812">Transmembrane</keyword>